<dbReference type="Ensembl" id="ENSCINT00000032822.1">
    <property type="protein sequence ID" value="ENSCINP00000033420.1"/>
    <property type="gene ID" value="ENSCING00000018019.1"/>
</dbReference>
<protein>
    <submittedName>
        <fullName evidence="1">Uncharacterized protein</fullName>
    </submittedName>
</protein>
<dbReference type="InParanoid" id="H2XUT6"/>
<dbReference type="AlphaFoldDB" id="H2XUT6"/>
<reference evidence="1" key="2">
    <citation type="submission" date="2025-08" db="UniProtKB">
        <authorList>
            <consortium name="Ensembl"/>
        </authorList>
    </citation>
    <scope>IDENTIFICATION</scope>
</reference>
<evidence type="ECO:0000313" key="1">
    <source>
        <dbReference type="Ensembl" id="ENSCINP00000033420.1"/>
    </source>
</evidence>
<sequence length="118" mass="12998">TPPVYTSTILETYWLIREQIFSVYPVEEFASPLPHARSEELAGYRPSPVFSADFRPPTSPVREAGKSSRVHFLAGWLGRAKTLAPVCRQRDSALIGLGLAGKATTSQHLVCSSHKRCS</sequence>
<organism evidence="1 2">
    <name type="scientific">Ciona intestinalis</name>
    <name type="common">Transparent sea squirt</name>
    <name type="synonym">Ascidia intestinalis</name>
    <dbReference type="NCBI Taxonomy" id="7719"/>
    <lineage>
        <taxon>Eukaryota</taxon>
        <taxon>Metazoa</taxon>
        <taxon>Chordata</taxon>
        <taxon>Tunicata</taxon>
        <taxon>Ascidiacea</taxon>
        <taxon>Phlebobranchia</taxon>
        <taxon>Cionidae</taxon>
        <taxon>Ciona</taxon>
    </lineage>
</organism>
<dbReference type="HOGENOM" id="CLU_2078255_0_0_1"/>
<keyword evidence="2" id="KW-1185">Reference proteome</keyword>
<reference evidence="1" key="3">
    <citation type="submission" date="2025-09" db="UniProtKB">
        <authorList>
            <consortium name="Ensembl"/>
        </authorList>
    </citation>
    <scope>IDENTIFICATION</scope>
</reference>
<proteinExistence type="predicted"/>
<dbReference type="Proteomes" id="UP000008144">
    <property type="component" value="Unassembled WGS sequence"/>
</dbReference>
<name>H2XUT6_CIOIN</name>
<evidence type="ECO:0000313" key="2">
    <source>
        <dbReference type="Proteomes" id="UP000008144"/>
    </source>
</evidence>
<accession>H2XUT6</accession>
<reference evidence="2" key="1">
    <citation type="journal article" date="2002" name="Science">
        <title>The draft genome of Ciona intestinalis: insights into chordate and vertebrate origins.</title>
        <authorList>
            <person name="Dehal P."/>
            <person name="Satou Y."/>
            <person name="Campbell R.K."/>
            <person name="Chapman J."/>
            <person name="Degnan B."/>
            <person name="De Tomaso A."/>
            <person name="Davidson B."/>
            <person name="Di Gregorio A."/>
            <person name="Gelpke M."/>
            <person name="Goodstein D.M."/>
            <person name="Harafuji N."/>
            <person name="Hastings K.E."/>
            <person name="Ho I."/>
            <person name="Hotta K."/>
            <person name="Huang W."/>
            <person name="Kawashima T."/>
            <person name="Lemaire P."/>
            <person name="Martinez D."/>
            <person name="Meinertzhagen I.A."/>
            <person name="Necula S."/>
            <person name="Nonaka M."/>
            <person name="Putnam N."/>
            <person name="Rash S."/>
            <person name="Saiga H."/>
            <person name="Satake M."/>
            <person name="Terry A."/>
            <person name="Yamada L."/>
            <person name="Wang H.G."/>
            <person name="Awazu S."/>
            <person name="Azumi K."/>
            <person name="Boore J."/>
            <person name="Branno M."/>
            <person name="Chin-Bow S."/>
            <person name="DeSantis R."/>
            <person name="Doyle S."/>
            <person name="Francino P."/>
            <person name="Keys D.N."/>
            <person name="Haga S."/>
            <person name="Hayashi H."/>
            <person name="Hino K."/>
            <person name="Imai K.S."/>
            <person name="Inaba K."/>
            <person name="Kano S."/>
            <person name="Kobayashi K."/>
            <person name="Kobayashi M."/>
            <person name="Lee B.I."/>
            <person name="Makabe K.W."/>
            <person name="Manohar C."/>
            <person name="Matassi G."/>
            <person name="Medina M."/>
            <person name="Mochizuki Y."/>
            <person name="Mount S."/>
            <person name="Morishita T."/>
            <person name="Miura S."/>
            <person name="Nakayama A."/>
            <person name="Nishizaka S."/>
            <person name="Nomoto H."/>
            <person name="Ohta F."/>
            <person name="Oishi K."/>
            <person name="Rigoutsos I."/>
            <person name="Sano M."/>
            <person name="Sasaki A."/>
            <person name="Sasakura Y."/>
            <person name="Shoguchi E."/>
            <person name="Shin-i T."/>
            <person name="Spagnuolo A."/>
            <person name="Stainier D."/>
            <person name="Suzuki M.M."/>
            <person name="Tassy O."/>
            <person name="Takatori N."/>
            <person name="Tokuoka M."/>
            <person name="Yagi K."/>
            <person name="Yoshizaki F."/>
            <person name="Wada S."/>
            <person name="Zhang C."/>
            <person name="Hyatt P.D."/>
            <person name="Larimer F."/>
            <person name="Detter C."/>
            <person name="Doggett N."/>
            <person name="Glavina T."/>
            <person name="Hawkins T."/>
            <person name="Richardson P."/>
            <person name="Lucas S."/>
            <person name="Kohara Y."/>
            <person name="Levine M."/>
            <person name="Satoh N."/>
            <person name="Rokhsar D.S."/>
        </authorList>
    </citation>
    <scope>NUCLEOTIDE SEQUENCE [LARGE SCALE GENOMIC DNA]</scope>
</reference>